<dbReference type="OrthoDB" id="4449929at2759"/>
<sequence>MKIFSIIPVLASLPALSAAYASIGGQCSGNSYDCADTYHSIAVCNGATWQVAATCGEKFCIWPAGELSPRCEP</sequence>
<dbReference type="RefSeq" id="XP_040671249.1">
    <property type="nucleotide sequence ID" value="XM_040809259.1"/>
</dbReference>
<dbReference type="GeneID" id="63724770"/>
<evidence type="ECO:0000256" key="1">
    <source>
        <dbReference type="SAM" id="SignalP"/>
    </source>
</evidence>
<accession>A0A1L9PVD6</accession>
<name>A0A1L9PVD6_ASPVE</name>
<dbReference type="Proteomes" id="UP000184073">
    <property type="component" value="Unassembled WGS sequence"/>
</dbReference>
<gene>
    <name evidence="2" type="ORF">ASPVEDRAFT_198662</name>
</gene>
<keyword evidence="3" id="KW-1185">Reference proteome</keyword>
<feature type="signal peptide" evidence="1">
    <location>
        <begin position="1"/>
        <end position="19"/>
    </location>
</feature>
<evidence type="ECO:0000313" key="2">
    <source>
        <dbReference type="EMBL" id="OJJ05487.1"/>
    </source>
</evidence>
<reference evidence="3" key="1">
    <citation type="journal article" date="2017" name="Genome Biol.">
        <title>Comparative genomics reveals high biological diversity and specific adaptations in the industrially and medically important fungal genus Aspergillus.</title>
        <authorList>
            <person name="de Vries R.P."/>
            <person name="Riley R."/>
            <person name="Wiebenga A."/>
            <person name="Aguilar-Osorio G."/>
            <person name="Amillis S."/>
            <person name="Uchima C.A."/>
            <person name="Anderluh G."/>
            <person name="Asadollahi M."/>
            <person name="Askin M."/>
            <person name="Barry K."/>
            <person name="Battaglia E."/>
            <person name="Bayram O."/>
            <person name="Benocci T."/>
            <person name="Braus-Stromeyer S.A."/>
            <person name="Caldana C."/>
            <person name="Canovas D."/>
            <person name="Cerqueira G.C."/>
            <person name="Chen F."/>
            <person name="Chen W."/>
            <person name="Choi C."/>
            <person name="Clum A."/>
            <person name="Dos Santos R.A."/>
            <person name="Damasio A.R."/>
            <person name="Diallinas G."/>
            <person name="Emri T."/>
            <person name="Fekete E."/>
            <person name="Flipphi M."/>
            <person name="Freyberg S."/>
            <person name="Gallo A."/>
            <person name="Gournas C."/>
            <person name="Habgood R."/>
            <person name="Hainaut M."/>
            <person name="Harispe M.L."/>
            <person name="Henrissat B."/>
            <person name="Hilden K.S."/>
            <person name="Hope R."/>
            <person name="Hossain A."/>
            <person name="Karabika E."/>
            <person name="Karaffa L."/>
            <person name="Karanyi Z."/>
            <person name="Krasevec N."/>
            <person name="Kuo A."/>
            <person name="Kusch H."/>
            <person name="LaButti K."/>
            <person name="Lagendijk E.L."/>
            <person name="Lapidus A."/>
            <person name="Levasseur A."/>
            <person name="Lindquist E."/>
            <person name="Lipzen A."/>
            <person name="Logrieco A.F."/>
            <person name="MacCabe A."/>
            <person name="Maekelae M.R."/>
            <person name="Malavazi I."/>
            <person name="Melin P."/>
            <person name="Meyer V."/>
            <person name="Mielnichuk N."/>
            <person name="Miskei M."/>
            <person name="Molnar A.P."/>
            <person name="Mule G."/>
            <person name="Ngan C.Y."/>
            <person name="Orejas M."/>
            <person name="Orosz E."/>
            <person name="Ouedraogo J.P."/>
            <person name="Overkamp K.M."/>
            <person name="Park H.-S."/>
            <person name="Perrone G."/>
            <person name="Piumi F."/>
            <person name="Punt P.J."/>
            <person name="Ram A.F."/>
            <person name="Ramon A."/>
            <person name="Rauscher S."/>
            <person name="Record E."/>
            <person name="Riano-Pachon D.M."/>
            <person name="Robert V."/>
            <person name="Roehrig J."/>
            <person name="Ruller R."/>
            <person name="Salamov A."/>
            <person name="Salih N.S."/>
            <person name="Samson R.A."/>
            <person name="Sandor E."/>
            <person name="Sanguinetti M."/>
            <person name="Schuetze T."/>
            <person name="Sepcic K."/>
            <person name="Shelest E."/>
            <person name="Sherlock G."/>
            <person name="Sophianopoulou V."/>
            <person name="Squina F.M."/>
            <person name="Sun H."/>
            <person name="Susca A."/>
            <person name="Todd R.B."/>
            <person name="Tsang A."/>
            <person name="Unkles S.E."/>
            <person name="van de Wiele N."/>
            <person name="van Rossen-Uffink D."/>
            <person name="Oliveira J.V."/>
            <person name="Vesth T.C."/>
            <person name="Visser J."/>
            <person name="Yu J.-H."/>
            <person name="Zhou M."/>
            <person name="Andersen M.R."/>
            <person name="Archer D.B."/>
            <person name="Baker S.E."/>
            <person name="Benoit I."/>
            <person name="Brakhage A.A."/>
            <person name="Braus G.H."/>
            <person name="Fischer R."/>
            <person name="Frisvad J.C."/>
            <person name="Goldman G.H."/>
            <person name="Houbraken J."/>
            <person name="Oakley B."/>
            <person name="Pocsi I."/>
            <person name="Scazzocchio C."/>
            <person name="Seiboth B."/>
            <person name="vanKuyk P.A."/>
            <person name="Wortman J."/>
            <person name="Dyer P.S."/>
            <person name="Grigoriev I.V."/>
        </authorList>
    </citation>
    <scope>NUCLEOTIDE SEQUENCE [LARGE SCALE GENOMIC DNA]</scope>
    <source>
        <strain evidence="3">CBS 583.65</strain>
    </source>
</reference>
<proteinExistence type="predicted"/>
<feature type="chain" id="PRO_5013132311" description="Chitin-binding type-2 domain-containing protein" evidence="1">
    <location>
        <begin position="20"/>
        <end position="73"/>
    </location>
</feature>
<dbReference type="VEuPathDB" id="FungiDB:ASPVEDRAFT_198662"/>
<keyword evidence="1" id="KW-0732">Signal</keyword>
<evidence type="ECO:0000313" key="3">
    <source>
        <dbReference type="Proteomes" id="UP000184073"/>
    </source>
</evidence>
<organism evidence="2 3">
    <name type="scientific">Aspergillus versicolor CBS 583.65</name>
    <dbReference type="NCBI Taxonomy" id="1036611"/>
    <lineage>
        <taxon>Eukaryota</taxon>
        <taxon>Fungi</taxon>
        <taxon>Dikarya</taxon>
        <taxon>Ascomycota</taxon>
        <taxon>Pezizomycotina</taxon>
        <taxon>Eurotiomycetes</taxon>
        <taxon>Eurotiomycetidae</taxon>
        <taxon>Eurotiales</taxon>
        <taxon>Aspergillaceae</taxon>
        <taxon>Aspergillus</taxon>
        <taxon>Aspergillus subgen. Nidulantes</taxon>
    </lineage>
</organism>
<dbReference type="EMBL" id="KV878133">
    <property type="protein sequence ID" value="OJJ05487.1"/>
    <property type="molecule type" value="Genomic_DNA"/>
</dbReference>
<protein>
    <recommendedName>
        <fullName evidence="4">Chitin-binding type-2 domain-containing protein</fullName>
    </recommendedName>
</protein>
<evidence type="ECO:0008006" key="4">
    <source>
        <dbReference type="Google" id="ProtNLM"/>
    </source>
</evidence>
<dbReference type="AlphaFoldDB" id="A0A1L9PVD6"/>